<feature type="domain" description="IclR-ED" evidence="5">
    <location>
        <begin position="65"/>
        <end position="238"/>
    </location>
</feature>
<evidence type="ECO:0000256" key="1">
    <source>
        <dbReference type="ARBA" id="ARBA00023015"/>
    </source>
</evidence>
<comment type="caution">
    <text evidence="6">The sequence shown here is derived from an EMBL/GenBank/DDBJ whole genome shotgun (WGS) entry which is preliminary data.</text>
</comment>
<dbReference type="Pfam" id="PF01614">
    <property type="entry name" value="IclR_C"/>
    <property type="match status" value="1"/>
</dbReference>
<dbReference type="Proteomes" id="UP000331127">
    <property type="component" value="Unassembled WGS sequence"/>
</dbReference>
<dbReference type="PROSITE" id="PS51078">
    <property type="entry name" value="ICLR_ED"/>
    <property type="match status" value="1"/>
</dbReference>
<evidence type="ECO:0000259" key="5">
    <source>
        <dbReference type="PROSITE" id="PS51078"/>
    </source>
</evidence>
<dbReference type="RefSeq" id="WP_170322842.1">
    <property type="nucleotide sequence ID" value="NZ_BAAAHL010000059.1"/>
</dbReference>
<dbReference type="SUPFAM" id="SSF55781">
    <property type="entry name" value="GAF domain-like"/>
    <property type="match status" value="1"/>
</dbReference>
<protein>
    <submittedName>
        <fullName evidence="6">IclR family transcriptional regulator</fullName>
    </submittedName>
</protein>
<dbReference type="InterPro" id="IPR029016">
    <property type="entry name" value="GAF-like_dom_sf"/>
</dbReference>
<dbReference type="Pfam" id="PF09339">
    <property type="entry name" value="HTH_IclR"/>
    <property type="match status" value="1"/>
</dbReference>
<dbReference type="InterPro" id="IPR050707">
    <property type="entry name" value="HTH_MetabolicPath_Reg"/>
</dbReference>
<dbReference type="InterPro" id="IPR005471">
    <property type="entry name" value="Tscrpt_reg_IclR_N"/>
</dbReference>
<dbReference type="GO" id="GO:0045892">
    <property type="term" value="P:negative regulation of DNA-templated transcription"/>
    <property type="evidence" value="ECO:0007669"/>
    <property type="project" value="TreeGrafter"/>
</dbReference>
<dbReference type="EMBL" id="BLAE01000051">
    <property type="protein sequence ID" value="GES13857.1"/>
    <property type="molecule type" value="Genomic_DNA"/>
</dbReference>
<proteinExistence type="predicted"/>
<organism evidence="6 7">
    <name type="scientific">Acrocarpospora macrocephala</name>
    <dbReference type="NCBI Taxonomy" id="150177"/>
    <lineage>
        <taxon>Bacteria</taxon>
        <taxon>Bacillati</taxon>
        <taxon>Actinomycetota</taxon>
        <taxon>Actinomycetes</taxon>
        <taxon>Streptosporangiales</taxon>
        <taxon>Streptosporangiaceae</taxon>
        <taxon>Acrocarpospora</taxon>
    </lineage>
</organism>
<dbReference type="PANTHER" id="PTHR30136:SF24">
    <property type="entry name" value="HTH-TYPE TRANSCRIPTIONAL REPRESSOR ALLR"/>
    <property type="match status" value="1"/>
</dbReference>
<dbReference type="GO" id="GO:0003677">
    <property type="term" value="F:DNA binding"/>
    <property type="evidence" value="ECO:0007669"/>
    <property type="project" value="UniProtKB-KW"/>
</dbReference>
<dbReference type="PANTHER" id="PTHR30136">
    <property type="entry name" value="HELIX-TURN-HELIX TRANSCRIPTIONAL REGULATOR, ICLR FAMILY"/>
    <property type="match status" value="1"/>
</dbReference>
<dbReference type="SUPFAM" id="SSF46785">
    <property type="entry name" value="Winged helix' DNA-binding domain"/>
    <property type="match status" value="1"/>
</dbReference>
<dbReference type="AlphaFoldDB" id="A0A5M3WWL8"/>
<dbReference type="Gene3D" id="3.30.450.40">
    <property type="match status" value="1"/>
</dbReference>
<dbReference type="PROSITE" id="PS51077">
    <property type="entry name" value="HTH_ICLR"/>
    <property type="match status" value="1"/>
</dbReference>
<accession>A0A5M3WWL8</accession>
<keyword evidence="1" id="KW-0805">Transcription regulation</keyword>
<sequence>MPEISKTVDQALKLVETLSNNGPMSINDLSRHHQLSRTVVYRLLTTLEVHGFVRRAQLIYSIGPRLFALARQMEEELRNVARVPMSALAESINETIVLVVRDGSDALSADVIPGRRHLLQVNFPPGYRYPLTRTASGRAILAFLPDDEREQVIRSSTTSPEDRALLVEQLTQVRHQGFALSSNEYHNGLAGLAVPVHADGGVVASLAIVTPLVRSEAITSGTAALLAAANQISQRMSNLSGAAEE</sequence>
<gene>
    <name evidence="6" type="ORF">Amac_074540</name>
</gene>
<evidence type="ECO:0000256" key="3">
    <source>
        <dbReference type="ARBA" id="ARBA00023163"/>
    </source>
</evidence>
<dbReference type="InterPro" id="IPR036388">
    <property type="entry name" value="WH-like_DNA-bd_sf"/>
</dbReference>
<dbReference type="Gene3D" id="1.10.10.10">
    <property type="entry name" value="Winged helix-like DNA-binding domain superfamily/Winged helix DNA-binding domain"/>
    <property type="match status" value="1"/>
</dbReference>
<name>A0A5M3WWL8_9ACTN</name>
<dbReference type="InterPro" id="IPR014757">
    <property type="entry name" value="Tscrpt_reg_IclR_C"/>
</dbReference>
<evidence type="ECO:0000256" key="2">
    <source>
        <dbReference type="ARBA" id="ARBA00023125"/>
    </source>
</evidence>
<evidence type="ECO:0000313" key="7">
    <source>
        <dbReference type="Proteomes" id="UP000331127"/>
    </source>
</evidence>
<dbReference type="InterPro" id="IPR036390">
    <property type="entry name" value="WH_DNA-bd_sf"/>
</dbReference>
<keyword evidence="3" id="KW-0804">Transcription</keyword>
<evidence type="ECO:0000259" key="4">
    <source>
        <dbReference type="PROSITE" id="PS51077"/>
    </source>
</evidence>
<feature type="domain" description="HTH iclR-type" evidence="4">
    <location>
        <begin position="5"/>
        <end position="64"/>
    </location>
</feature>
<keyword evidence="2" id="KW-0238">DNA-binding</keyword>
<reference evidence="6 7" key="1">
    <citation type="submission" date="2019-10" db="EMBL/GenBank/DDBJ databases">
        <title>Whole genome shotgun sequence of Acrocarpospora macrocephala NBRC 16266.</title>
        <authorList>
            <person name="Ichikawa N."/>
            <person name="Kimura A."/>
            <person name="Kitahashi Y."/>
            <person name="Komaki H."/>
            <person name="Oguchi A."/>
        </authorList>
    </citation>
    <scope>NUCLEOTIDE SEQUENCE [LARGE SCALE GENOMIC DNA]</scope>
    <source>
        <strain evidence="6 7">NBRC 16266</strain>
    </source>
</reference>
<dbReference type="GO" id="GO:0003700">
    <property type="term" value="F:DNA-binding transcription factor activity"/>
    <property type="evidence" value="ECO:0007669"/>
    <property type="project" value="TreeGrafter"/>
</dbReference>
<keyword evidence="7" id="KW-1185">Reference proteome</keyword>
<dbReference type="SMART" id="SM00346">
    <property type="entry name" value="HTH_ICLR"/>
    <property type="match status" value="1"/>
</dbReference>
<evidence type="ECO:0000313" key="6">
    <source>
        <dbReference type="EMBL" id="GES13857.1"/>
    </source>
</evidence>